<dbReference type="InterPro" id="IPR035093">
    <property type="entry name" value="RelE/ParE_toxin_dom_sf"/>
</dbReference>
<sequence>MSHEITEAARRDIRNILVDTLKSFGPHHLDTYEAIIDRGIEMVGDDPDRGGSIDRSIIAPDVRLFHLELAAGRRGASAHCLYYTTGMMSNGVVGTIILRVLHEGMEPRYKVVRSLNSHARLQAEMPQDEPAEDPFKIK</sequence>
<reference evidence="1" key="1">
    <citation type="submission" date="2020-05" db="EMBL/GenBank/DDBJ databases">
        <title>Identification of trans-AT polyketide cluster in two marine bacteria, producers of a novel glutaramide-containing polyketide sesbanimide D and analogs.</title>
        <authorList>
            <person name="Kacar D."/>
            <person name="Rodriguez P."/>
            <person name="Canedo L."/>
            <person name="Gonzalez E."/>
            <person name="Galan B."/>
            <person name="De La Calle F."/>
            <person name="Garcia J.L."/>
        </authorList>
    </citation>
    <scope>NUCLEOTIDE SEQUENCE</scope>
    <source>
        <strain evidence="1">PHM038</strain>
    </source>
</reference>
<name>A0A926NP91_9HYPH</name>
<dbReference type="Gene3D" id="3.30.2310.20">
    <property type="entry name" value="RelE-like"/>
    <property type="match status" value="1"/>
</dbReference>
<evidence type="ECO:0000313" key="1">
    <source>
        <dbReference type="EMBL" id="MBD1544842.1"/>
    </source>
</evidence>
<dbReference type="RefSeq" id="WP_190289506.1">
    <property type="nucleotide sequence ID" value="NZ_JABFCZ010000001.1"/>
</dbReference>
<comment type="caution">
    <text evidence="1">The sequence shown here is derived from an EMBL/GenBank/DDBJ whole genome shotgun (WGS) entry which is preliminary data.</text>
</comment>
<dbReference type="EMBL" id="JABFCZ010000001">
    <property type="protein sequence ID" value="MBD1544842.1"/>
    <property type="molecule type" value="Genomic_DNA"/>
</dbReference>
<accession>A0A926NP91</accession>
<protein>
    <submittedName>
        <fullName evidence="1">Type II toxin-antitoxin system RelE/ParE family toxin</fullName>
    </submittedName>
</protein>
<gene>
    <name evidence="1" type="ORF">HK439_01090</name>
</gene>
<proteinExistence type="predicted"/>
<evidence type="ECO:0000313" key="2">
    <source>
        <dbReference type="Proteomes" id="UP000598467"/>
    </source>
</evidence>
<organism evidence="1 2">
    <name type="scientific">Roseibium aggregatum</name>
    <dbReference type="NCBI Taxonomy" id="187304"/>
    <lineage>
        <taxon>Bacteria</taxon>
        <taxon>Pseudomonadati</taxon>
        <taxon>Pseudomonadota</taxon>
        <taxon>Alphaproteobacteria</taxon>
        <taxon>Hyphomicrobiales</taxon>
        <taxon>Stappiaceae</taxon>
        <taxon>Roseibium</taxon>
    </lineage>
</organism>
<dbReference type="AlphaFoldDB" id="A0A926NP91"/>
<dbReference type="Proteomes" id="UP000598467">
    <property type="component" value="Unassembled WGS sequence"/>
</dbReference>